<dbReference type="SUPFAM" id="SSF52540">
    <property type="entry name" value="P-loop containing nucleoside triphosphate hydrolases"/>
    <property type="match status" value="1"/>
</dbReference>
<comment type="caution">
    <text evidence="4">The sequence shown here is derived from an EMBL/GenBank/DDBJ whole genome shotgun (WGS) entry which is preliminary data.</text>
</comment>
<evidence type="ECO:0000259" key="3">
    <source>
        <dbReference type="Pfam" id="PF00685"/>
    </source>
</evidence>
<dbReference type="InterPro" id="IPR000863">
    <property type="entry name" value="Sulfotransferase_dom"/>
</dbReference>
<dbReference type="Proteomes" id="UP000177691">
    <property type="component" value="Unassembled WGS sequence"/>
</dbReference>
<dbReference type="Gene3D" id="3.40.50.300">
    <property type="entry name" value="P-loop containing nucleotide triphosphate hydrolases"/>
    <property type="match status" value="1"/>
</dbReference>
<dbReference type="InterPro" id="IPR027417">
    <property type="entry name" value="P-loop_NTPase"/>
</dbReference>
<feature type="domain" description="Sulfotransferase" evidence="3">
    <location>
        <begin position="4"/>
        <end position="212"/>
    </location>
</feature>
<name>A0A1F5RJN7_9BACT</name>
<dbReference type="AlphaFoldDB" id="A0A1F5RJN7"/>
<dbReference type="EMBL" id="MFFU01000062">
    <property type="protein sequence ID" value="OGF14604.1"/>
    <property type="molecule type" value="Genomic_DNA"/>
</dbReference>
<keyword evidence="2" id="KW-0808">Transferase</keyword>
<proteinExistence type="inferred from homology"/>
<dbReference type="PANTHER" id="PTHR11783">
    <property type="entry name" value="SULFOTRANSFERASE SULT"/>
    <property type="match status" value="1"/>
</dbReference>
<evidence type="ECO:0000313" key="4">
    <source>
        <dbReference type="EMBL" id="OGF14604.1"/>
    </source>
</evidence>
<comment type="similarity">
    <text evidence="1">Belongs to the sulfotransferase 1 family.</text>
</comment>
<accession>A0A1F5RJN7</accession>
<gene>
    <name evidence="4" type="ORF">A3D54_01530</name>
</gene>
<reference evidence="4 5" key="1">
    <citation type="journal article" date="2016" name="Nat. Commun.">
        <title>Thousands of microbial genomes shed light on interconnected biogeochemical processes in an aquifer system.</title>
        <authorList>
            <person name="Anantharaman K."/>
            <person name="Brown C.T."/>
            <person name="Hug L.A."/>
            <person name="Sharon I."/>
            <person name="Castelle C.J."/>
            <person name="Probst A.J."/>
            <person name="Thomas B.C."/>
            <person name="Singh A."/>
            <person name="Wilkins M.J."/>
            <person name="Karaoz U."/>
            <person name="Brodie E.L."/>
            <person name="Williams K.H."/>
            <person name="Hubbard S.S."/>
            <person name="Banfield J.F."/>
        </authorList>
    </citation>
    <scope>NUCLEOTIDE SEQUENCE [LARGE SCALE GENOMIC DNA]</scope>
</reference>
<protein>
    <recommendedName>
        <fullName evidence="3">Sulfotransferase domain-containing protein</fullName>
    </recommendedName>
</protein>
<organism evidence="4 5">
    <name type="scientific">Candidatus Falkowbacteria bacterium RIFCSPHIGHO2_02_FULL_45_15</name>
    <dbReference type="NCBI Taxonomy" id="1797987"/>
    <lineage>
        <taxon>Bacteria</taxon>
        <taxon>Candidatus Falkowiibacteriota</taxon>
    </lineage>
</organism>
<evidence type="ECO:0000313" key="5">
    <source>
        <dbReference type="Proteomes" id="UP000177691"/>
    </source>
</evidence>
<dbReference type="Pfam" id="PF00685">
    <property type="entry name" value="Sulfotransfer_1"/>
    <property type="match status" value="1"/>
</dbReference>
<sequence>MIITVAGYVKSGSTWLARLLGEAIDCPIKGYKAEKMSRANETAIEGLNRKSEHEIWKSHSPAPEHDPKKTVVIQRDPRDIAVSGHHLYTVKPSINEMLDCLAEGKGGFLKPTYWTPYKKYYQDFRAAGFHIVRYEDLIDRPVAELEKMIRHLGIEPDRDRIAKAVHNQSFKVKKRKFLFRLELKKYFYMRKGVYGEYKKEFSGEELAKAERLFFS</sequence>
<evidence type="ECO:0000256" key="2">
    <source>
        <dbReference type="ARBA" id="ARBA00022679"/>
    </source>
</evidence>
<evidence type="ECO:0000256" key="1">
    <source>
        <dbReference type="ARBA" id="ARBA00005771"/>
    </source>
</evidence>
<dbReference type="GO" id="GO:0008146">
    <property type="term" value="F:sulfotransferase activity"/>
    <property type="evidence" value="ECO:0007669"/>
    <property type="project" value="InterPro"/>
</dbReference>